<comment type="caution">
    <text evidence="2">The sequence shown here is derived from an EMBL/GenBank/DDBJ whole genome shotgun (WGS) entry which is preliminary data.</text>
</comment>
<organism evidence="2 3">
    <name type="scientific">Coniophora puteana (strain RWD-64-598)</name>
    <name type="common">Brown rot fungus</name>
    <dbReference type="NCBI Taxonomy" id="741705"/>
    <lineage>
        <taxon>Eukaryota</taxon>
        <taxon>Fungi</taxon>
        <taxon>Dikarya</taxon>
        <taxon>Basidiomycota</taxon>
        <taxon>Agaricomycotina</taxon>
        <taxon>Agaricomycetes</taxon>
        <taxon>Agaricomycetidae</taxon>
        <taxon>Boletales</taxon>
        <taxon>Coniophorineae</taxon>
        <taxon>Coniophoraceae</taxon>
        <taxon>Coniophora</taxon>
    </lineage>
</organism>
<accession>A0A5M3MWG4</accession>
<dbReference type="AlphaFoldDB" id="A0A5M3MWG4"/>
<dbReference type="GeneID" id="19205051"/>
<dbReference type="KEGG" id="cput:CONPUDRAFT_164057"/>
<gene>
    <name evidence="2" type="ORF">CONPUDRAFT_164057</name>
</gene>
<evidence type="ECO:0000256" key="1">
    <source>
        <dbReference type="SAM" id="MobiDB-lite"/>
    </source>
</evidence>
<dbReference type="EMBL" id="JH711576">
    <property type="protein sequence ID" value="EIW83045.1"/>
    <property type="molecule type" value="Genomic_DNA"/>
</dbReference>
<keyword evidence="3" id="KW-1185">Reference proteome</keyword>
<feature type="region of interest" description="Disordered" evidence="1">
    <location>
        <begin position="17"/>
        <end position="48"/>
    </location>
</feature>
<name>A0A5M3MWG4_CONPW</name>
<dbReference type="OMA" id="FNSTHAP"/>
<sequence>MSSVARALRTSLRARAPLSARAGQASSARAALGRRTMSSSAHGHGASGGSDTVWMIGSAVVFGPALVYLLSPASRKPAHKVAEAHEPHHVTTQQETKEEPPMKDDEGTEVSGEEIKDSMSKAFDSDSPKDAQDAEEEQKGESSGAEEKAEEGEQKEEKKDEGAEVKGKEGEKKDDKAEDKEEDKVPEVHEPTNMGEARLQAKSGVQPKEADPKTES</sequence>
<evidence type="ECO:0000313" key="2">
    <source>
        <dbReference type="EMBL" id="EIW83045.1"/>
    </source>
</evidence>
<protein>
    <submittedName>
        <fullName evidence="2">Uncharacterized protein</fullName>
    </submittedName>
</protein>
<feature type="compositionally biased region" description="Basic and acidic residues" evidence="1">
    <location>
        <begin position="113"/>
        <end position="190"/>
    </location>
</feature>
<feature type="compositionally biased region" description="Low complexity" evidence="1">
    <location>
        <begin position="17"/>
        <end position="44"/>
    </location>
</feature>
<feature type="compositionally biased region" description="Basic and acidic residues" evidence="1">
    <location>
        <begin position="80"/>
        <end position="105"/>
    </location>
</feature>
<reference evidence="3" key="1">
    <citation type="journal article" date="2012" name="Science">
        <title>The Paleozoic origin of enzymatic lignin decomposition reconstructed from 31 fungal genomes.</title>
        <authorList>
            <person name="Floudas D."/>
            <person name="Binder M."/>
            <person name="Riley R."/>
            <person name="Barry K."/>
            <person name="Blanchette R.A."/>
            <person name="Henrissat B."/>
            <person name="Martinez A.T."/>
            <person name="Otillar R."/>
            <person name="Spatafora J.W."/>
            <person name="Yadav J.S."/>
            <person name="Aerts A."/>
            <person name="Benoit I."/>
            <person name="Boyd A."/>
            <person name="Carlson A."/>
            <person name="Copeland A."/>
            <person name="Coutinho P.M."/>
            <person name="de Vries R.P."/>
            <person name="Ferreira P."/>
            <person name="Findley K."/>
            <person name="Foster B."/>
            <person name="Gaskell J."/>
            <person name="Glotzer D."/>
            <person name="Gorecki P."/>
            <person name="Heitman J."/>
            <person name="Hesse C."/>
            <person name="Hori C."/>
            <person name="Igarashi K."/>
            <person name="Jurgens J.A."/>
            <person name="Kallen N."/>
            <person name="Kersten P."/>
            <person name="Kohler A."/>
            <person name="Kuees U."/>
            <person name="Kumar T.K.A."/>
            <person name="Kuo A."/>
            <person name="LaButti K."/>
            <person name="Larrondo L.F."/>
            <person name="Lindquist E."/>
            <person name="Ling A."/>
            <person name="Lombard V."/>
            <person name="Lucas S."/>
            <person name="Lundell T."/>
            <person name="Martin R."/>
            <person name="McLaughlin D.J."/>
            <person name="Morgenstern I."/>
            <person name="Morin E."/>
            <person name="Murat C."/>
            <person name="Nagy L.G."/>
            <person name="Nolan M."/>
            <person name="Ohm R.A."/>
            <person name="Patyshakuliyeva A."/>
            <person name="Rokas A."/>
            <person name="Ruiz-Duenas F.J."/>
            <person name="Sabat G."/>
            <person name="Salamov A."/>
            <person name="Samejima M."/>
            <person name="Schmutz J."/>
            <person name="Slot J.C."/>
            <person name="St John F."/>
            <person name="Stenlid J."/>
            <person name="Sun H."/>
            <person name="Sun S."/>
            <person name="Syed K."/>
            <person name="Tsang A."/>
            <person name="Wiebenga A."/>
            <person name="Young D."/>
            <person name="Pisabarro A."/>
            <person name="Eastwood D.C."/>
            <person name="Martin F."/>
            <person name="Cullen D."/>
            <person name="Grigoriev I.V."/>
            <person name="Hibbett D.S."/>
        </authorList>
    </citation>
    <scope>NUCLEOTIDE SEQUENCE [LARGE SCALE GENOMIC DNA]</scope>
    <source>
        <strain evidence="3">RWD-64-598 SS2</strain>
    </source>
</reference>
<dbReference type="RefSeq" id="XP_007766912.1">
    <property type="nucleotide sequence ID" value="XM_007768722.1"/>
</dbReference>
<proteinExistence type="predicted"/>
<evidence type="ECO:0000313" key="3">
    <source>
        <dbReference type="Proteomes" id="UP000053558"/>
    </source>
</evidence>
<feature type="region of interest" description="Disordered" evidence="1">
    <location>
        <begin position="79"/>
        <end position="216"/>
    </location>
</feature>
<dbReference type="Proteomes" id="UP000053558">
    <property type="component" value="Unassembled WGS sequence"/>
</dbReference>
<dbReference type="OrthoDB" id="4590707at2759"/>